<keyword evidence="6 7" id="KW-0961">Cell wall biogenesis/degradation</keyword>
<evidence type="ECO:0000259" key="8">
    <source>
        <dbReference type="PROSITE" id="PS52029"/>
    </source>
</evidence>
<dbReference type="Pfam" id="PF03734">
    <property type="entry name" value="YkuD"/>
    <property type="match status" value="1"/>
</dbReference>
<keyword evidence="3" id="KW-0808">Transferase</keyword>
<organism evidence="9 10">
    <name type="scientific">Phaeobacter porticola</name>
    <dbReference type="NCBI Taxonomy" id="1844006"/>
    <lineage>
        <taxon>Bacteria</taxon>
        <taxon>Pseudomonadati</taxon>
        <taxon>Pseudomonadota</taxon>
        <taxon>Alphaproteobacteria</taxon>
        <taxon>Rhodobacterales</taxon>
        <taxon>Roseobacteraceae</taxon>
        <taxon>Phaeobacter</taxon>
    </lineage>
</organism>
<keyword evidence="5 7" id="KW-0573">Peptidoglycan synthesis</keyword>
<dbReference type="GO" id="GO:0004180">
    <property type="term" value="F:carboxypeptidase activity"/>
    <property type="evidence" value="ECO:0007669"/>
    <property type="project" value="UniProtKB-ARBA"/>
</dbReference>
<dbReference type="STRING" id="1844006.PhaeoP97_03245"/>
<keyword evidence="10" id="KW-1185">Reference proteome</keyword>
<feature type="active site" description="Proton donor/acceptor" evidence="7">
    <location>
        <position position="136"/>
    </location>
</feature>
<dbReference type="Gene3D" id="2.40.440.10">
    <property type="entry name" value="L,D-transpeptidase catalytic domain-like"/>
    <property type="match status" value="1"/>
</dbReference>
<dbReference type="GO" id="GO:0008360">
    <property type="term" value="P:regulation of cell shape"/>
    <property type="evidence" value="ECO:0007669"/>
    <property type="project" value="UniProtKB-UniRule"/>
</dbReference>
<dbReference type="PANTHER" id="PTHR38589">
    <property type="entry name" value="BLR0621 PROTEIN"/>
    <property type="match status" value="1"/>
</dbReference>
<feature type="active site" description="Nucleophile" evidence="7">
    <location>
        <position position="148"/>
    </location>
</feature>
<evidence type="ECO:0000256" key="7">
    <source>
        <dbReference type="PROSITE-ProRule" id="PRU01373"/>
    </source>
</evidence>
<sequence>MSQTILHDLTPADLLLTPRGLRFAGRILPCSIGRGGLSATKTEGDGRTPIGLHRIVGMLYRPDRLPRPSSWAEVIGPRDLWSDDQNAPEYNHHVRAPYAASHEKLHRADPLYDLILVTDWNWPNAQSGRGSAIFLHQWRRPGYPTEGCIALSRQDLTWLAQRISPGTRLVVPPLSR</sequence>
<evidence type="ECO:0000256" key="4">
    <source>
        <dbReference type="ARBA" id="ARBA00022960"/>
    </source>
</evidence>
<dbReference type="PANTHER" id="PTHR38589:SF1">
    <property type="entry name" value="BLR0621 PROTEIN"/>
    <property type="match status" value="1"/>
</dbReference>
<keyword evidence="4 7" id="KW-0133">Cell shape</keyword>
<evidence type="ECO:0000256" key="5">
    <source>
        <dbReference type="ARBA" id="ARBA00022984"/>
    </source>
</evidence>
<name>A0A1L3I991_9RHOB</name>
<dbReference type="AlphaFoldDB" id="A0A1L3I991"/>
<dbReference type="KEGG" id="php:PhaeoP97_03245"/>
<evidence type="ECO:0000256" key="6">
    <source>
        <dbReference type="ARBA" id="ARBA00023316"/>
    </source>
</evidence>
<evidence type="ECO:0000313" key="9">
    <source>
        <dbReference type="EMBL" id="APG48603.1"/>
    </source>
</evidence>
<dbReference type="SUPFAM" id="SSF141523">
    <property type="entry name" value="L,D-transpeptidase catalytic domain-like"/>
    <property type="match status" value="1"/>
</dbReference>
<comment type="pathway">
    <text evidence="1 7">Cell wall biogenesis; peptidoglycan biosynthesis.</text>
</comment>
<comment type="similarity">
    <text evidence="2">Belongs to the YkuD family.</text>
</comment>
<accession>A0A1L3I991</accession>
<proteinExistence type="inferred from homology"/>
<dbReference type="UniPathway" id="UPA00219"/>
<evidence type="ECO:0000256" key="1">
    <source>
        <dbReference type="ARBA" id="ARBA00004752"/>
    </source>
</evidence>
<evidence type="ECO:0000256" key="2">
    <source>
        <dbReference type="ARBA" id="ARBA00005992"/>
    </source>
</evidence>
<dbReference type="Proteomes" id="UP000183859">
    <property type="component" value="Chromosome"/>
</dbReference>
<feature type="domain" description="L,D-TPase catalytic" evidence="8">
    <location>
        <begin position="3"/>
        <end position="172"/>
    </location>
</feature>
<dbReference type="InterPro" id="IPR005490">
    <property type="entry name" value="LD_TPept_cat_dom"/>
</dbReference>
<dbReference type="GO" id="GO:0009252">
    <property type="term" value="P:peptidoglycan biosynthetic process"/>
    <property type="evidence" value="ECO:0007669"/>
    <property type="project" value="UniProtKB-UniPathway"/>
</dbReference>
<dbReference type="GO" id="GO:0071555">
    <property type="term" value="P:cell wall organization"/>
    <property type="evidence" value="ECO:0007669"/>
    <property type="project" value="UniProtKB-UniRule"/>
</dbReference>
<dbReference type="GO" id="GO:0016740">
    <property type="term" value="F:transferase activity"/>
    <property type="evidence" value="ECO:0007669"/>
    <property type="project" value="UniProtKB-KW"/>
</dbReference>
<evidence type="ECO:0000313" key="10">
    <source>
        <dbReference type="Proteomes" id="UP000183859"/>
    </source>
</evidence>
<dbReference type="EMBL" id="CP016364">
    <property type="protein sequence ID" value="APG48603.1"/>
    <property type="molecule type" value="Genomic_DNA"/>
</dbReference>
<protein>
    <submittedName>
        <fullName evidence="9">L,D-transpeptidase catalytic domain protein</fullName>
    </submittedName>
</protein>
<gene>
    <name evidence="9" type="ORF">PhaeoP97_03245</name>
</gene>
<dbReference type="InterPro" id="IPR038063">
    <property type="entry name" value="Transpep_catalytic_dom"/>
</dbReference>
<reference evidence="10" key="1">
    <citation type="submission" date="2016-07" db="EMBL/GenBank/DDBJ databases">
        <title>Phaeobacter portensis sp. nov., a tropodithietic acid producing bacterium isolated from a German harbor.</title>
        <authorList>
            <person name="Freese H.M."/>
            <person name="Bunk B."/>
            <person name="Breider S."/>
            <person name="Brinkhoff T."/>
        </authorList>
    </citation>
    <scope>NUCLEOTIDE SEQUENCE [LARGE SCALE GENOMIC DNA]</scope>
    <source>
        <strain evidence="10">P97</strain>
    </source>
</reference>
<evidence type="ECO:0000256" key="3">
    <source>
        <dbReference type="ARBA" id="ARBA00022679"/>
    </source>
</evidence>
<dbReference type="PROSITE" id="PS52029">
    <property type="entry name" value="LD_TPASE"/>
    <property type="match status" value="1"/>
</dbReference>
<dbReference type="CDD" id="cd16913">
    <property type="entry name" value="YkuD_like"/>
    <property type="match status" value="1"/>
</dbReference>